<evidence type="ECO:0000313" key="2">
    <source>
        <dbReference type="EMBL" id="MFN6545981.1"/>
    </source>
</evidence>
<evidence type="ECO:0000256" key="1">
    <source>
        <dbReference type="SAM" id="Phobius"/>
    </source>
</evidence>
<dbReference type="GeneID" id="300558857"/>
<keyword evidence="1" id="KW-0812">Transmembrane</keyword>
<proteinExistence type="predicted"/>
<keyword evidence="1" id="KW-0472">Membrane</keyword>
<sequence>MIITKAPPAAPNPLPRIDAVRPVGGPVWVAWRESTLTRAFELETLTDFLAQNSSRDFDSALSKAIKCHLSAARDAASGKKPELGMRIRLSRNGPLLERAMSNLDAAEAQLLNLAPSDYLLGQVPSLLRHVQRHLRSSDPGRQEFERLVRNINNDRGSALDKVDAARDQIVATVRAASSAALRENIRLRSFRNIVVSTTVLLSMLVVVLGVIGYLKPTLIPMCFAPQEASQLTMVCPTDESVPFTPVRPGADKMDSPREFGDVLTETVRKTDVIVIELVGLVAAAIAAAAAISHVRGSSERYGIPVALAALKLPTGALTAFLGLLLMRGGFVPGLNALDTSAQILAWGLVFGYAQQLFTRLIDQQGQSVLNAVRGADNVPPPRKTVAA</sequence>
<feature type="transmembrane region" description="Helical" evidence="1">
    <location>
        <begin position="303"/>
        <end position="323"/>
    </location>
</feature>
<gene>
    <name evidence="2" type="ORF">ACK4CT_22575</name>
</gene>
<reference evidence="2 3" key="1">
    <citation type="submission" date="2024-12" db="EMBL/GenBank/DDBJ databases">
        <title>The coexistence of Mycolicibacterium septicum and Mycolicibacterium nivoides in clinical samples.</title>
        <authorList>
            <person name="Wang C."/>
            <person name="Feng Y."/>
            <person name="Zong Z."/>
        </authorList>
    </citation>
    <scope>NUCLEOTIDE SEQUENCE [LARGE SCALE GENOMIC DNA]</scope>
    <source>
        <strain evidence="2 3">120309</strain>
    </source>
</reference>
<name>A0ABW9LH60_9MYCO</name>
<evidence type="ECO:0008006" key="4">
    <source>
        <dbReference type="Google" id="ProtNLM"/>
    </source>
</evidence>
<feature type="transmembrane region" description="Helical" evidence="1">
    <location>
        <begin position="272"/>
        <end position="291"/>
    </location>
</feature>
<keyword evidence="3" id="KW-1185">Reference proteome</keyword>
<dbReference type="EMBL" id="JBKBDD010000008">
    <property type="protein sequence ID" value="MFN6545981.1"/>
    <property type="molecule type" value="Genomic_DNA"/>
</dbReference>
<keyword evidence="1" id="KW-1133">Transmembrane helix</keyword>
<organism evidence="2 3">
    <name type="scientific">Mycolicibacterium nivoides</name>
    <dbReference type="NCBI Taxonomy" id="2487344"/>
    <lineage>
        <taxon>Bacteria</taxon>
        <taxon>Bacillati</taxon>
        <taxon>Actinomycetota</taxon>
        <taxon>Actinomycetes</taxon>
        <taxon>Mycobacteriales</taxon>
        <taxon>Mycobacteriaceae</taxon>
        <taxon>Mycolicibacterium</taxon>
    </lineage>
</organism>
<accession>A0ABW9LH60</accession>
<evidence type="ECO:0000313" key="3">
    <source>
        <dbReference type="Proteomes" id="UP001635816"/>
    </source>
</evidence>
<feature type="transmembrane region" description="Helical" evidence="1">
    <location>
        <begin position="192"/>
        <end position="214"/>
    </location>
</feature>
<comment type="caution">
    <text evidence="2">The sequence shown here is derived from an EMBL/GenBank/DDBJ whole genome shotgun (WGS) entry which is preliminary data.</text>
</comment>
<protein>
    <recommendedName>
        <fullName evidence="4">Integral membrane protein</fullName>
    </recommendedName>
</protein>
<dbReference type="RefSeq" id="WP_164481009.1">
    <property type="nucleotide sequence ID" value="NZ_CP034072.1"/>
</dbReference>
<dbReference type="Proteomes" id="UP001635816">
    <property type="component" value="Unassembled WGS sequence"/>
</dbReference>